<dbReference type="InterPro" id="IPR036922">
    <property type="entry name" value="Rieske_2Fe-2S_sf"/>
</dbReference>
<keyword evidence="9" id="KW-1185">Reference proteome</keyword>
<dbReference type="GO" id="GO:0046872">
    <property type="term" value="F:metal ion binding"/>
    <property type="evidence" value="ECO:0007669"/>
    <property type="project" value="UniProtKB-KW"/>
</dbReference>
<keyword evidence="5" id="KW-0411">Iron-sulfur</keyword>
<evidence type="ECO:0000256" key="2">
    <source>
        <dbReference type="ARBA" id="ARBA00022723"/>
    </source>
</evidence>
<organism evidence="8 9">
    <name type="scientific">Halioxenophilus aromaticivorans</name>
    <dbReference type="NCBI Taxonomy" id="1306992"/>
    <lineage>
        <taxon>Bacteria</taxon>
        <taxon>Pseudomonadati</taxon>
        <taxon>Pseudomonadota</taxon>
        <taxon>Gammaproteobacteria</taxon>
        <taxon>Alteromonadales</taxon>
        <taxon>Alteromonadaceae</taxon>
        <taxon>Halioxenophilus</taxon>
    </lineage>
</organism>
<dbReference type="InterPro" id="IPR017941">
    <property type="entry name" value="Rieske_2Fe-2S"/>
</dbReference>
<evidence type="ECO:0000256" key="3">
    <source>
        <dbReference type="ARBA" id="ARBA00023002"/>
    </source>
</evidence>
<gene>
    <name evidence="8" type="ORF">GCM10025791_36080</name>
</gene>
<evidence type="ECO:0000256" key="5">
    <source>
        <dbReference type="ARBA" id="ARBA00023014"/>
    </source>
</evidence>
<keyword evidence="2" id="KW-0479">Metal-binding</keyword>
<feature type="region of interest" description="Disordered" evidence="6">
    <location>
        <begin position="317"/>
        <end position="337"/>
    </location>
</feature>
<evidence type="ECO:0000259" key="7">
    <source>
        <dbReference type="PROSITE" id="PS51296"/>
    </source>
</evidence>
<dbReference type="EMBL" id="BAABLX010000029">
    <property type="protein sequence ID" value="GAA4952223.1"/>
    <property type="molecule type" value="Genomic_DNA"/>
</dbReference>
<evidence type="ECO:0000313" key="9">
    <source>
        <dbReference type="Proteomes" id="UP001409585"/>
    </source>
</evidence>
<evidence type="ECO:0000313" key="8">
    <source>
        <dbReference type="EMBL" id="GAA4952223.1"/>
    </source>
</evidence>
<dbReference type="AlphaFoldDB" id="A0AAV3U6R9"/>
<dbReference type="PANTHER" id="PTHR21266">
    <property type="entry name" value="IRON-SULFUR DOMAIN CONTAINING PROTEIN"/>
    <property type="match status" value="1"/>
</dbReference>
<proteinExistence type="predicted"/>
<comment type="caution">
    <text evidence="8">The sequence shown here is derived from an EMBL/GenBank/DDBJ whole genome shotgun (WGS) entry which is preliminary data.</text>
</comment>
<dbReference type="GO" id="GO:0051537">
    <property type="term" value="F:2 iron, 2 sulfur cluster binding"/>
    <property type="evidence" value="ECO:0007669"/>
    <property type="project" value="UniProtKB-KW"/>
</dbReference>
<dbReference type="Proteomes" id="UP001409585">
    <property type="component" value="Unassembled WGS sequence"/>
</dbReference>
<evidence type="ECO:0000256" key="6">
    <source>
        <dbReference type="SAM" id="MobiDB-lite"/>
    </source>
</evidence>
<protein>
    <submittedName>
        <fullName evidence="8">Rieske 2Fe-2S domain-containing protein</fullName>
    </submittedName>
</protein>
<evidence type="ECO:0000256" key="4">
    <source>
        <dbReference type="ARBA" id="ARBA00023004"/>
    </source>
</evidence>
<dbReference type="PROSITE" id="PS51296">
    <property type="entry name" value="RIESKE"/>
    <property type="match status" value="1"/>
</dbReference>
<dbReference type="SUPFAM" id="SSF50022">
    <property type="entry name" value="ISP domain"/>
    <property type="match status" value="1"/>
</dbReference>
<dbReference type="GO" id="GO:0016491">
    <property type="term" value="F:oxidoreductase activity"/>
    <property type="evidence" value="ECO:0007669"/>
    <property type="project" value="UniProtKB-KW"/>
</dbReference>
<feature type="domain" description="Rieske" evidence="7">
    <location>
        <begin position="2"/>
        <end position="108"/>
    </location>
</feature>
<evidence type="ECO:0000256" key="1">
    <source>
        <dbReference type="ARBA" id="ARBA00022714"/>
    </source>
</evidence>
<accession>A0AAV3U6R9</accession>
<feature type="compositionally biased region" description="Polar residues" evidence="6">
    <location>
        <begin position="318"/>
        <end position="337"/>
    </location>
</feature>
<dbReference type="Pfam" id="PF00355">
    <property type="entry name" value="Rieske"/>
    <property type="match status" value="1"/>
</dbReference>
<dbReference type="PANTHER" id="PTHR21266:SF60">
    <property type="entry name" value="3-KETOSTEROID-9-ALPHA-MONOOXYGENASE, OXYGENASE COMPONENT"/>
    <property type="match status" value="1"/>
</dbReference>
<dbReference type="Gene3D" id="2.102.10.10">
    <property type="entry name" value="Rieske [2Fe-2S] iron-sulphur domain"/>
    <property type="match status" value="1"/>
</dbReference>
<reference evidence="9" key="1">
    <citation type="journal article" date="2019" name="Int. J. Syst. Evol. Microbiol.">
        <title>The Global Catalogue of Microorganisms (GCM) 10K type strain sequencing project: providing services to taxonomists for standard genome sequencing and annotation.</title>
        <authorList>
            <consortium name="The Broad Institute Genomics Platform"/>
            <consortium name="The Broad Institute Genome Sequencing Center for Infectious Disease"/>
            <person name="Wu L."/>
            <person name="Ma J."/>
        </authorList>
    </citation>
    <scope>NUCLEOTIDE SEQUENCE [LARGE SCALE GENOMIC DNA]</scope>
    <source>
        <strain evidence="9">JCM 19134</strain>
    </source>
</reference>
<keyword evidence="4" id="KW-0408">Iron</keyword>
<sequence>MWFPVGLVDQIPVDKPYAVQVGEQGVVLFRDGTGQVRALEDRCPHRRVPLSLGKVIDGNLRCAYHGWTFEGEHGRCVKIPNLDSNERISPNLGADAYSVSVHEGFVYLSAKLPGQDGEVTDLTQQASDDFLLTAPEALDGERSASGSFTVTMVAADYLAALLDGPHLLLSLKGVCITDFFLGDVTRKPDKLILDRTAIWSNNRKPPETAWGKSGLLVRTELCPRESVARLQLMDLGDQPLLSVLMAIVPGKRGTTQVHWRCVWRSDYAASAPLSIKLRGVGNGCPVSLNASVEGEAIADLLPGPSLYLPTSDYDSMVEPSSTNASQKELVNQQKDWV</sequence>
<name>A0AAV3U6R9_9ALTE</name>
<dbReference type="InterPro" id="IPR050584">
    <property type="entry name" value="Cholesterol_7-desaturase"/>
</dbReference>
<keyword evidence="1" id="KW-0001">2Fe-2S</keyword>
<dbReference type="RefSeq" id="WP_345425729.1">
    <property type="nucleotide sequence ID" value="NZ_AP031496.1"/>
</dbReference>
<keyword evidence="3" id="KW-0560">Oxidoreductase</keyword>